<dbReference type="Proteomes" id="UP001302602">
    <property type="component" value="Unassembled WGS sequence"/>
</dbReference>
<sequence length="238" mass="25855">MVNGTQNRRQPRPRVHHQRTWAAKCFMARTLDGGDKIQANRRPIHMVYTYMRFAIHAETGLGKQIGVAKLLGKLLNNNQILAVALTCFDAVGSTQPSPRGRSRHSKQEGYGQDGSGSRSEESIYDQLPGSTCWPICTTTGLATPTGETRRQGAAARGGTRDGPGLAGSPGPVERPAPDPCSGEHWGVPRNDTLKSAKSSVREQASFLADTLKASMVSQRRAIGRVQRHIARVTCRRSS</sequence>
<name>A0AAN6YZ61_9PEZI</name>
<proteinExistence type="predicted"/>
<reference evidence="2" key="2">
    <citation type="submission" date="2023-05" db="EMBL/GenBank/DDBJ databases">
        <authorList>
            <consortium name="Lawrence Berkeley National Laboratory"/>
            <person name="Steindorff A."/>
            <person name="Hensen N."/>
            <person name="Bonometti L."/>
            <person name="Westerberg I."/>
            <person name="Brannstrom I.O."/>
            <person name="Guillou S."/>
            <person name="Cros-Aarteil S."/>
            <person name="Calhoun S."/>
            <person name="Haridas S."/>
            <person name="Kuo A."/>
            <person name="Mondo S."/>
            <person name="Pangilinan J."/>
            <person name="Riley R."/>
            <person name="Labutti K."/>
            <person name="Andreopoulos B."/>
            <person name="Lipzen A."/>
            <person name="Chen C."/>
            <person name="Yanf M."/>
            <person name="Daum C."/>
            <person name="Ng V."/>
            <person name="Clum A."/>
            <person name="Ohm R."/>
            <person name="Martin F."/>
            <person name="Silar P."/>
            <person name="Natvig D."/>
            <person name="Lalanne C."/>
            <person name="Gautier V."/>
            <person name="Ament-Velasquez S.L."/>
            <person name="Kruys A."/>
            <person name="Hutchinson M.I."/>
            <person name="Powell A.J."/>
            <person name="Barry K."/>
            <person name="Miller A.N."/>
            <person name="Grigoriev I.V."/>
            <person name="Debuchy R."/>
            <person name="Gladieux P."/>
            <person name="Thoren M.H."/>
            <person name="Johannesson H."/>
        </authorList>
    </citation>
    <scope>NUCLEOTIDE SEQUENCE</scope>
    <source>
        <strain evidence="2">CBS 731.68</strain>
    </source>
</reference>
<evidence type="ECO:0000256" key="1">
    <source>
        <dbReference type="SAM" id="MobiDB-lite"/>
    </source>
</evidence>
<feature type="region of interest" description="Disordered" evidence="1">
    <location>
        <begin position="139"/>
        <end position="190"/>
    </location>
</feature>
<feature type="compositionally biased region" description="Low complexity" evidence="1">
    <location>
        <begin position="139"/>
        <end position="157"/>
    </location>
</feature>
<evidence type="ECO:0000313" key="2">
    <source>
        <dbReference type="EMBL" id="KAK4118973.1"/>
    </source>
</evidence>
<accession>A0AAN6YZ61</accession>
<comment type="caution">
    <text evidence="2">The sequence shown here is derived from an EMBL/GenBank/DDBJ whole genome shotgun (WGS) entry which is preliminary data.</text>
</comment>
<dbReference type="GeneID" id="87834206"/>
<dbReference type="AlphaFoldDB" id="A0AAN6YZ61"/>
<gene>
    <name evidence="2" type="ORF">N657DRAFT_710987</name>
</gene>
<reference evidence="2" key="1">
    <citation type="journal article" date="2023" name="Mol. Phylogenet. Evol.">
        <title>Genome-scale phylogeny and comparative genomics of the fungal order Sordariales.</title>
        <authorList>
            <person name="Hensen N."/>
            <person name="Bonometti L."/>
            <person name="Westerberg I."/>
            <person name="Brannstrom I.O."/>
            <person name="Guillou S."/>
            <person name="Cros-Aarteil S."/>
            <person name="Calhoun S."/>
            <person name="Haridas S."/>
            <person name="Kuo A."/>
            <person name="Mondo S."/>
            <person name="Pangilinan J."/>
            <person name="Riley R."/>
            <person name="LaButti K."/>
            <person name="Andreopoulos B."/>
            <person name="Lipzen A."/>
            <person name="Chen C."/>
            <person name="Yan M."/>
            <person name="Daum C."/>
            <person name="Ng V."/>
            <person name="Clum A."/>
            <person name="Steindorff A."/>
            <person name="Ohm R.A."/>
            <person name="Martin F."/>
            <person name="Silar P."/>
            <person name="Natvig D.O."/>
            <person name="Lalanne C."/>
            <person name="Gautier V."/>
            <person name="Ament-Velasquez S.L."/>
            <person name="Kruys A."/>
            <person name="Hutchinson M.I."/>
            <person name="Powell A.J."/>
            <person name="Barry K."/>
            <person name="Miller A.N."/>
            <person name="Grigoriev I.V."/>
            <person name="Debuchy R."/>
            <person name="Gladieux P."/>
            <person name="Hiltunen Thoren M."/>
            <person name="Johannesson H."/>
        </authorList>
    </citation>
    <scope>NUCLEOTIDE SEQUENCE</scope>
    <source>
        <strain evidence="2">CBS 731.68</strain>
    </source>
</reference>
<dbReference type="RefSeq" id="XP_062642746.1">
    <property type="nucleotide sequence ID" value="XM_062797433.1"/>
</dbReference>
<protein>
    <submittedName>
        <fullName evidence="2">Uncharacterized protein</fullName>
    </submittedName>
</protein>
<dbReference type="EMBL" id="MU853255">
    <property type="protein sequence ID" value="KAK4118973.1"/>
    <property type="molecule type" value="Genomic_DNA"/>
</dbReference>
<organism evidence="2 3">
    <name type="scientific">Parathielavia appendiculata</name>
    <dbReference type="NCBI Taxonomy" id="2587402"/>
    <lineage>
        <taxon>Eukaryota</taxon>
        <taxon>Fungi</taxon>
        <taxon>Dikarya</taxon>
        <taxon>Ascomycota</taxon>
        <taxon>Pezizomycotina</taxon>
        <taxon>Sordariomycetes</taxon>
        <taxon>Sordariomycetidae</taxon>
        <taxon>Sordariales</taxon>
        <taxon>Chaetomiaceae</taxon>
        <taxon>Parathielavia</taxon>
    </lineage>
</organism>
<keyword evidence="3" id="KW-1185">Reference proteome</keyword>
<feature type="region of interest" description="Disordered" evidence="1">
    <location>
        <begin position="93"/>
        <end position="124"/>
    </location>
</feature>
<evidence type="ECO:0000313" key="3">
    <source>
        <dbReference type="Proteomes" id="UP001302602"/>
    </source>
</evidence>